<dbReference type="InterPro" id="IPR000387">
    <property type="entry name" value="Tyr_Pase_dom"/>
</dbReference>
<dbReference type="InterPro" id="IPR000340">
    <property type="entry name" value="Dual-sp_phosphatase_cat-dom"/>
</dbReference>
<dbReference type="InterPro" id="IPR029021">
    <property type="entry name" value="Prot-tyrosine_phosphatase-like"/>
</dbReference>
<dbReference type="SMART" id="SM00195">
    <property type="entry name" value="DSPc"/>
    <property type="match status" value="1"/>
</dbReference>
<dbReference type="PROSITE" id="PS00383">
    <property type="entry name" value="TYR_PHOSPHATASE_1"/>
    <property type="match status" value="1"/>
</dbReference>
<dbReference type="Proteomes" id="UP000807353">
    <property type="component" value="Unassembled WGS sequence"/>
</dbReference>
<dbReference type="GO" id="GO:0043409">
    <property type="term" value="P:negative regulation of MAPK cascade"/>
    <property type="evidence" value="ECO:0007669"/>
    <property type="project" value="TreeGrafter"/>
</dbReference>
<dbReference type="EMBL" id="MU150259">
    <property type="protein sequence ID" value="KAF9463804.1"/>
    <property type="molecule type" value="Genomic_DNA"/>
</dbReference>
<dbReference type="SUPFAM" id="SSF52799">
    <property type="entry name" value="(Phosphotyrosine protein) phosphatases II"/>
    <property type="match status" value="1"/>
</dbReference>
<gene>
    <name evidence="7" type="ORF">BDZ94DRAFT_1258070</name>
</gene>
<comment type="similarity">
    <text evidence="1">Belongs to the protein-tyrosine phosphatase family. Non-receptor class dual specificity subfamily.</text>
</comment>
<keyword evidence="4" id="KW-0904">Protein phosphatase</keyword>
<dbReference type="Pfam" id="PF00782">
    <property type="entry name" value="DSPc"/>
    <property type="match status" value="1"/>
</dbReference>
<dbReference type="EC" id="3.1.3.48" evidence="2"/>
<evidence type="ECO:0000313" key="8">
    <source>
        <dbReference type="Proteomes" id="UP000807353"/>
    </source>
</evidence>
<feature type="domain" description="Tyrosine specific protein phosphatases" evidence="6">
    <location>
        <begin position="77"/>
        <end position="134"/>
    </location>
</feature>
<sequence length="167" mass="18172">MDPGALKATGTPKDPNMDMIIPGLYLGNAFSGLSESRLKKHGITHILSVASVYYVPEGLLERKSVEFDDNADVDLMVHFTKTNAYISNALEKGGVLVHCLRGVSRSATVVAAYLMATRRLSYQEAVDFIKSRRPMVNPNPGFIRQLELYGAAHCNTNTVEGGCLSVP</sequence>
<dbReference type="OrthoDB" id="10252009at2759"/>
<accession>A0A9P5Y6X3</accession>
<dbReference type="Gene3D" id="3.90.190.10">
    <property type="entry name" value="Protein tyrosine phosphatase superfamily"/>
    <property type="match status" value="1"/>
</dbReference>
<dbReference type="CDD" id="cd14498">
    <property type="entry name" value="DSP"/>
    <property type="match status" value="1"/>
</dbReference>
<evidence type="ECO:0000256" key="4">
    <source>
        <dbReference type="ARBA" id="ARBA00022912"/>
    </source>
</evidence>
<evidence type="ECO:0000259" key="6">
    <source>
        <dbReference type="PROSITE" id="PS50056"/>
    </source>
</evidence>
<dbReference type="PROSITE" id="PS50054">
    <property type="entry name" value="TYR_PHOSPHATASE_DUAL"/>
    <property type="match status" value="1"/>
</dbReference>
<name>A0A9P5Y6X3_9AGAR</name>
<dbReference type="PANTHER" id="PTHR10159">
    <property type="entry name" value="DUAL SPECIFICITY PROTEIN PHOSPHATASE"/>
    <property type="match status" value="1"/>
</dbReference>
<evidence type="ECO:0000256" key="1">
    <source>
        <dbReference type="ARBA" id="ARBA00008601"/>
    </source>
</evidence>
<organism evidence="7 8">
    <name type="scientific">Collybia nuda</name>
    <dbReference type="NCBI Taxonomy" id="64659"/>
    <lineage>
        <taxon>Eukaryota</taxon>
        <taxon>Fungi</taxon>
        <taxon>Dikarya</taxon>
        <taxon>Basidiomycota</taxon>
        <taxon>Agaricomycotina</taxon>
        <taxon>Agaricomycetes</taxon>
        <taxon>Agaricomycetidae</taxon>
        <taxon>Agaricales</taxon>
        <taxon>Tricholomatineae</taxon>
        <taxon>Clitocybaceae</taxon>
        <taxon>Collybia</taxon>
    </lineage>
</organism>
<comment type="caution">
    <text evidence="7">The sequence shown here is derived from an EMBL/GenBank/DDBJ whole genome shotgun (WGS) entry which is preliminary data.</text>
</comment>
<dbReference type="InterPro" id="IPR016130">
    <property type="entry name" value="Tyr_Pase_AS"/>
</dbReference>
<dbReference type="PANTHER" id="PTHR10159:SF519">
    <property type="entry name" value="DUAL SPECIFICITY PROTEIN PHOSPHATASE MPK3"/>
    <property type="match status" value="1"/>
</dbReference>
<dbReference type="InterPro" id="IPR020422">
    <property type="entry name" value="TYR_PHOSPHATASE_DUAL_dom"/>
</dbReference>
<reference evidence="7" key="1">
    <citation type="submission" date="2020-11" db="EMBL/GenBank/DDBJ databases">
        <authorList>
            <consortium name="DOE Joint Genome Institute"/>
            <person name="Ahrendt S."/>
            <person name="Riley R."/>
            <person name="Andreopoulos W."/>
            <person name="Labutti K."/>
            <person name="Pangilinan J."/>
            <person name="Ruiz-Duenas F.J."/>
            <person name="Barrasa J.M."/>
            <person name="Sanchez-Garcia M."/>
            <person name="Camarero S."/>
            <person name="Miyauchi S."/>
            <person name="Serrano A."/>
            <person name="Linde D."/>
            <person name="Babiker R."/>
            <person name="Drula E."/>
            <person name="Ayuso-Fernandez I."/>
            <person name="Pacheco R."/>
            <person name="Padilla G."/>
            <person name="Ferreira P."/>
            <person name="Barriuso J."/>
            <person name="Kellner H."/>
            <person name="Castanera R."/>
            <person name="Alfaro M."/>
            <person name="Ramirez L."/>
            <person name="Pisabarro A.G."/>
            <person name="Kuo A."/>
            <person name="Tritt A."/>
            <person name="Lipzen A."/>
            <person name="He G."/>
            <person name="Yan M."/>
            <person name="Ng V."/>
            <person name="Cullen D."/>
            <person name="Martin F."/>
            <person name="Rosso M.-N."/>
            <person name="Henrissat B."/>
            <person name="Hibbett D."/>
            <person name="Martinez A.T."/>
            <person name="Grigoriev I.V."/>
        </authorList>
    </citation>
    <scope>NUCLEOTIDE SEQUENCE</scope>
    <source>
        <strain evidence="7">CBS 247.69</strain>
    </source>
</reference>
<dbReference type="GO" id="GO:0005737">
    <property type="term" value="C:cytoplasm"/>
    <property type="evidence" value="ECO:0007669"/>
    <property type="project" value="TreeGrafter"/>
</dbReference>
<evidence type="ECO:0000256" key="3">
    <source>
        <dbReference type="ARBA" id="ARBA00022801"/>
    </source>
</evidence>
<dbReference type="PROSITE" id="PS50056">
    <property type="entry name" value="TYR_PHOSPHATASE_2"/>
    <property type="match status" value="1"/>
</dbReference>
<feature type="domain" description="Tyrosine-protein phosphatase" evidence="5">
    <location>
        <begin position="16"/>
        <end position="155"/>
    </location>
</feature>
<dbReference type="AlphaFoldDB" id="A0A9P5Y6X3"/>
<evidence type="ECO:0000313" key="7">
    <source>
        <dbReference type="EMBL" id="KAF9463804.1"/>
    </source>
</evidence>
<keyword evidence="8" id="KW-1185">Reference proteome</keyword>
<evidence type="ECO:0000259" key="5">
    <source>
        <dbReference type="PROSITE" id="PS50054"/>
    </source>
</evidence>
<dbReference type="GO" id="GO:0004725">
    <property type="term" value="F:protein tyrosine phosphatase activity"/>
    <property type="evidence" value="ECO:0007669"/>
    <property type="project" value="UniProtKB-EC"/>
</dbReference>
<proteinExistence type="inferred from homology"/>
<evidence type="ECO:0000256" key="2">
    <source>
        <dbReference type="ARBA" id="ARBA00013064"/>
    </source>
</evidence>
<keyword evidence="3" id="KW-0378">Hydrolase</keyword>
<protein>
    <recommendedName>
        <fullName evidence="2">protein-tyrosine-phosphatase</fullName>
        <ecNumber evidence="2">3.1.3.48</ecNumber>
    </recommendedName>
</protein>